<name>A0A2V2YZY7_9BACL</name>
<dbReference type="EMBL" id="QGTQ01000002">
    <property type="protein sequence ID" value="PWW07422.1"/>
    <property type="molecule type" value="Genomic_DNA"/>
</dbReference>
<gene>
    <name evidence="1" type="ORF">DFQ01_102315</name>
</gene>
<dbReference type="AlphaFoldDB" id="A0A2V2YZY7"/>
<accession>A0A2V2YZY7</accession>
<organism evidence="1 2">
    <name type="scientific">Paenibacillus cellulosilyticus</name>
    <dbReference type="NCBI Taxonomy" id="375489"/>
    <lineage>
        <taxon>Bacteria</taxon>
        <taxon>Bacillati</taxon>
        <taxon>Bacillota</taxon>
        <taxon>Bacilli</taxon>
        <taxon>Bacillales</taxon>
        <taxon>Paenibacillaceae</taxon>
        <taxon>Paenibacillus</taxon>
    </lineage>
</organism>
<dbReference type="Proteomes" id="UP000246635">
    <property type="component" value="Unassembled WGS sequence"/>
</dbReference>
<comment type="caution">
    <text evidence="1">The sequence shown here is derived from an EMBL/GenBank/DDBJ whole genome shotgun (WGS) entry which is preliminary data.</text>
</comment>
<sequence>MGLPSPGPRKGKRGIGRGVVKILRRGTRVTLWVKLTVERFRNAHKEQCLGQMIKRKKGQTHHDAVLYRCRECLSFFVSYAG</sequence>
<keyword evidence="2" id="KW-1185">Reference proteome</keyword>
<reference evidence="1 2" key="1">
    <citation type="submission" date="2018-05" db="EMBL/GenBank/DDBJ databases">
        <title>Genomic Encyclopedia of Type Strains, Phase III (KMG-III): the genomes of soil and plant-associated and newly described type strains.</title>
        <authorList>
            <person name="Whitman W."/>
        </authorList>
    </citation>
    <scope>NUCLEOTIDE SEQUENCE [LARGE SCALE GENOMIC DNA]</scope>
    <source>
        <strain evidence="1 2">CECT 5696</strain>
    </source>
</reference>
<evidence type="ECO:0000313" key="1">
    <source>
        <dbReference type="EMBL" id="PWW07422.1"/>
    </source>
</evidence>
<protein>
    <submittedName>
        <fullName evidence="1">Uncharacterized protein</fullName>
    </submittedName>
</protein>
<proteinExistence type="predicted"/>
<evidence type="ECO:0000313" key="2">
    <source>
        <dbReference type="Proteomes" id="UP000246635"/>
    </source>
</evidence>